<dbReference type="Proteomes" id="UP001642409">
    <property type="component" value="Unassembled WGS sequence"/>
</dbReference>
<reference evidence="1" key="1">
    <citation type="submission" date="2023-06" db="EMBL/GenBank/DDBJ databases">
        <authorList>
            <person name="Kurt Z."/>
        </authorList>
    </citation>
    <scope>NUCLEOTIDE SEQUENCE</scope>
</reference>
<dbReference type="AlphaFoldDB" id="A0AA86TMS3"/>
<organism evidence="1">
    <name type="scientific">Hexamita inflata</name>
    <dbReference type="NCBI Taxonomy" id="28002"/>
    <lineage>
        <taxon>Eukaryota</taxon>
        <taxon>Metamonada</taxon>
        <taxon>Diplomonadida</taxon>
        <taxon>Hexamitidae</taxon>
        <taxon>Hexamitinae</taxon>
        <taxon>Hexamita</taxon>
    </lineage>
</organism>
<gene>
    <name evidence="1" type="ORF">HINF_LOCUS5178</name>
    <name evidence="2" type="ORF">HINF_LOCUS55067</name>
</gene>
<protein>
    <submittedName>
        <fullName evidence="2">Hypothetical_protein</fullName>
    </submittedName>
</protein>
<dbReference type="EMBL" id="CATOUU010000134">
    <property type="protein sequence ID" value="CAI9917533.1"/>
    <property type="molecule type" value="Genomic_DNA"/>
</dbReference>
<sequence>MQHYFNIFHGTQVEGRHCCCAIRTQPHATGYYQIERRDITVKQQISQKYRIGWERCQLQNVDTSAATLLALYFVFQYQSKQYPVIIICNRSVIQQVTCYIIQLIKRHL</sequence>
<evidence type="ECO:0000313" key="1">
    <source>
        <dbReference type="EMBL" id="CAI9917533.1"/>
    </source>
</evidence>
<keyword evidence="3" id="KW-1185">Reference proteome</keyword>
<evidence type="ECO:0000313" key="3">
    <source>
        <dbReference type="Proteomes" id="UP001642409"/>
    </source>
</evidence>
<name>A0AA86TMS3_9EUKA</name>
<reference evidence="2 3" key="2">
    <citation type="submission" date="2024-07" db="EMBL/GenBank/DDBJ databases">
        <authorList>
            <person name="Akdeniz Z."/>
        </authorList>
    </citation>
    <scope>NUCLEOTIDE SEQUENCE [LARGE SCALE GENOMIC DNA]</scope>
</reference>
<evidence type="ECO:0000313" key="2">
    <source>
        <dbReference type="EMBL" id="CAL6071281.1"/>
    </source>
</evidence>
<comment type="caution">
    <text evidence="1">The sequence shown here is derived from an EMBL/GenBank/DDBJ whole genome shotgun (WGS) entry which is preliminary data.</text>
</comment>
<proteinExistence type="predicted"/>
<dbReference type="EMBL" id="CAXDID020000290">
    <property type="protein sequence ID" value="CAL6071281.1"/>
    <property type="molecule type" value="Genomic_DNA"/>
</dbReference>
<accession>A0AA86TMS3</accession>